<dbReference type="InterPro" id="IPR029060">
    <property type="entry name" value="PIN-like_dom_sf"/>
</dbReference>
<sequence length="145" mass="16142">MNHLVFDTNILIDYLCGNFDALAVIDSCAHPVISKITYMEVMVGCKYSITGAEPGDYESALAAVEGVTRQWMHSTFKIMPIDDQTADFSIEVRKQTHKKLPDTVIHASAILNGWDIVTRNPLDFPSLIKVPTGYENIRVIVPYPG</sequence>
<reference evidence="2 3" key="1">
    <citation type="submission" date="2019-12" db="EMBL/GenBank/DDBJ databases">
        <title>Novel species isolated from a subtropical stream in China.</title>
        <authorList>
            <person name="Lu H."/>
        </authorList>
    </citation>
    <scope>NUCLEOTIDE SEQUENCE [LARGE SCALE GENOMIC DNA]</scope>
    <source>
        <strain evidence="2 3">CY42W</strain>
    </source>
</reference>
<dbReference type="Proteomes" id="UP000642144">
    <property type="component" value="Unassembled WGS sequence"/>
</dbReference>
<gene>
    <name evidence="2" type="ORF">GTP69_15505</name>
</gene>
<comment type="caution">
    <text evidence="2">The sequence shown here is derived from an EMBL/GenBank/DDBJ whole genome shotgun (WGS) entry which is preliminary data.</text>
</comment>
<dbReference type="SUPFAM" id="SSF88723">
    <property type="entry name" value="PIN domain-like"/>
    <property type="match status" value="1"/>
</dbReference>
<evidence type="ECO:0000313" key="3">
    <source>
        <dbReference type="Proteomes" id="UP000642144"/>
    </source>
</evidence>
<dbReference type="EMBL" id="WWCT01000012">
    <property type="protein sequence ID" value="MYN27822.1"/>
    <property type="molecule type" value="Genomic_DNA"/>
</dbReference>
<accession>A0ABW9W234</accession>
<evidence type="ECO:0000313" key="2">
    <source>
        <dbReference type="EMBL" id="MYN27822.1"/>
    </source>
</evidence>
<dbReference type="Gene3D" id="3.40.50.1010">
    <property type="entry name" value="5'-nuclease"/>
    <property type="match status" value="1"/>
</dbReference>
<dbReference type="RefSeq" id="WP_161055717.1">
    <property type="nucleotide sequence ID" value="NZ_WWCT01000012.1"/>
</dbReference>
<dbReference type="Pfam" id="PF01850">
    <property type="entry name" value="PIN"/>
    <property type="match status" value="1"/>
</dbReference>
<keyword evidence="3" id="KW-1185">Reference proteome</keyword>
<organism evidence="2 3">
    <name type="scientific">Duganella levis</name>
    <dbReference type="NCBI Taxonomy" id="2692169"/>
    <lineage>
        <taxon>Bacteria</taxon>
        <taxon>Pseudomonadati</taxon>
        <taxon>Pseudomonadota</taxon>
        <taxon>Betaproteobacteria</taxon>
        <taxon>Burkholderiales</taxon>
        <taxon>Oxalobacteraceae</taxon>
        <taxon>Telluria group</taxon>
        <taxon>Duganella</taxon>
    </lineage>
</organism>
<dbReference type="InterPro" id="IPR002716">
    <property type="entry name" value="PIN_dom"/>
</dbReference>
<name>A0ABW9W234_9BURK</name>
<proteinExistence type="predicted"/>
<evidence type="ECO:0000259" key="1">
    <source>
        <dbReference type="Pfam" id="PF01850"/>
    </source>
</evidence>
<protein>
    <submittedName>
        <fullName evidence="2">PIN domain-containing protein</fullName>
    </submittedName>
</protein>
<feature type="domain" description="PIN" evidence="1">
    <location>
        <begin position="5"/>
        <end position="120"/>
    </location>
</feature>